<dbReference type="InterPro" id="IPR015424">
    <property type="entry name" value="PyrdxlP-dep_Trfase"/>
</dbReference>
<protein>
    <recommendedName>
        <fullName evidence="6 11">Cysteine desulfurase</fullName>
        <ecNumber evidence="5 11">2.8.1.7</ecNumber>
    </recommendedName>
</protein>
<dbReference type="InterPro" id="IPR020578">
    <property type="entry name" value="Aminotrans_V_PyrdxlP_BS"/>
</dbReference>
<evidence type="ECO:0000256" key="5">
    <source>
        <dbReference type="ARBA" id="ARBA00012239"/>
    </source>
</evidence>
<comment type="function">
    <text evidence="2 11">Catalyzes the removal of elemental sulfur and selenium atoms from L-cysteine, L-cystine, L-selenocysteine, and L-selenocystine to produce L-alanine.</text>
</comment>
<evidence type="ECO:0000256" key="1">
    <source>
        <dbReference type="ARBA" id="ARBA00001933"/>
    </source>
</evidence>
<evidence type="ECO:0000256" key="10">
    <source>
        <dbReference type="RuleBase" id="RU004504"/>
    </source>
</evidence>
<dbReference type="InterPro" id="IPR015421">
    <property type="entry name" value="PyrdxlP-dep_Trfase_major"/>
</dbReference>
<dbReference type="GO" id="GO:0030170">
    <property type="term" value="F:pyridoxal phosphate binding"/>
    <property type="evidence" value="ECO:0007669"/>
    <property type="project" value="UniProtKB-UniRule"/>
</dbReference>
<evidence type="ECO:0000259" key="12">
    <source>
        <dbReference type="Pfam" id="PF00266"/>
    </source>
</evidence>
<dbReference type="InterPro" id="IPR000192">
    <property type="entry name" value="Aminotrans_V_dom"/>
</dbReference>
<keyword evidence="8 11" id="KW-0663">Pyridoxal phosphate</keyword>
<accession>A0A8J7MME6</accession>
<comment type="caution">
    <text evidence="13">The sequence shown here is derived from an EMBL/GenBank/DDBJ whole genome shotgun (WGS) entry which is preliminary data.</text>
</comment>
<dbReference type="PIRSF" id="PIRSF005572">
    <property type="entry name" value="NifS"/>
    <property type="match status" value="1"/>
</dbReference>
<organism evidence="13 14">
    <name type="scientific">Fuscibacter oryzae</name>
    <dbReference type="NCBI Taxonomy" id="2803939"/>
    <lineage>
        <taxon>Bacteria</taxon>
        <taxon>Pseudomonadati</taxon>
        <taxon>Pseudomonadota</taxon>
        <taxon>Alphaproteobacteria</taxon>
        <taxon>Rhodobacterales</taxon>
        <taxon>Paracoccaceae</taxon>
        <taxon>Fuscibacter</taxon>
    </lineage>
</organism>
<evidence type="ECO:0000256" key="6">
    <source>
        <dbReference type="ARBA" id="ARBA00013558"/>
    </source>
</evidence>
<reference evidence="13" key="1">
    <citation type="submission" date="2021-01" db="EMBL/GenBank/DDBJ databases">
        <title>Genome seq and assembly of Tabrizicola sp. KVB23.</title>
        <authorList>
            <person name="Chhetri G."/>
        </authorList>
    </citation>
    <scope>NUCLEOTIDE SEQUENCE</scope>
    <source>
        <strain evidence="13">KVB23</strain>
    </source>
</reference>
<dbReference type="Gene3D" id="3.40.640.10">
    <property type="entry name" value="Type I PLP-dependent aspartate aminotransferase-like (Major domain)"/>
    <property type="match status" value="1"/>
</dbReference>
<dbReference type="EMBL" id="JAESVP010000002">
    <property type="protein sequence ID" value="MBL4927510.1"/>
    <property type="molecule type" value="Genomic_DNA"/>
</dbReference>
<dbReference type="CDD" id="cd06453">
    <property type="entry name" value="SufS_like"/>
    <property type="match status" value="1"/>
</dbReference>
<comment type="similarity">
    <text evidence="4 11">Belongs to the class-V pyridoxal-phosphate-dependent aminotransferase family. Csd subfamily.</text>
</comment>
<gene>
    <name evidence="13" type="ORF">JI744_05265</name>
</gene>
<name>A0A8J7MME6_9RHOB</name>
<dbReference type="InterPro" id="IPR010970">
    <property type="entry name" value="Cys_dSase_SufS"/>
</dbReference>
<dbReference type="GO" id="GO:0006534">
    <property type="term" value="P:cysteine metabolic process"/>
    <property type="evidence" value="ECO:0007669"/>
    <property type="project" value="UniProtKB-UniRule"/>
</dbReference>
<dbReference type="PANTHER" id="PTHR43586">
    <property type="entry name" value="CYSTEINE DESULFURASE"/>
    <property type="match status" value="1"/>
</dbReference>
<comment type="function">
    <text evidence="3">Catalyzes the removal of elemental sulfur atoms from cysteine to produce alanine. Seems to participate in the biosynthesis of the nitrogenase metalloclusters by providing the inorganic sulfur required for the Fe-S core formation.</text>
</comment>
<evidence type="ECO:0000313" key="14">
    <source>
        <dbReference type="Proteomes" id="UP000619033"/>
    </source>
</evidence>
<dbReference type="InterPro" id="IPR015422">
    <property type="entry name" value="PyrdxlP-dep_Trfase_small"/>
</dbReference>
<dbReference type="EC" id="2.8.1.7" evidence="5 11"/>
<dbReference type="RefSeq" id="WP_202658636.1">
    <property type="nucleotide sequence ID" value="NZ_JAESVP010000002.1"/>
</dbReference>
<evidence type="ECO:0000256" key="8">
    <source>
        <dbReference type="ARBA" id="ARBA00022898"/>
    </source>
</evidence>
<dbReference type="AlphaFoldDB" id="A0A8J7MME6"/>
<keyword evidence="7 11" id="KW-0808">Transferase</keyword>
<evidence type="ECO:0000256" key="7">
    <source>
        <dbReference type="ARBA" id="ARBA00022679"/>
    </source>
</evidence>
<proteinExistence type="inferred from homology"/>
<dbReference type="Proteomes" id="UP000619033">
    <property type="component" value="Unassembled WGS sequence"/>
</dbReference>
<evidence type="ECO:0000256" key="11">
    <source>
        <dbReference type="RuleBase" id="RU004506"/>
    </source>
</evidence>
<evidence type="ECO:0000313" key="13">
    <source>
        <dbReference type="EMBL" id="MBL4927510.1"/>
    </source>
</evidence>
<evidence type="ECO:0000256" key="3">
    <source>
        <dbReference type="ARBA" id="ARBA00003120"/>
    </source>
</evidence>
<dbReference type="InterPro" id="IPR016454">
    <property type="entry name" value="Cysteine_dSase"/>
</dbReference>
<comment type="catalytic activity">
    <reaction evidence="9 11">
        <text>(sulfur carrier)-H + L-cysteine = (sulfur carrier)-SH + L-alanine</text>
        <dbReference type="Rhea" id="RHEA:43892"/>
        <dbReference type="Rhea" id="RHEA-COMP:14737"/>
        <dbReference type="Rhea" id="RHEA-COMP:14739"/>
        <dbReference type="ChEBI" id="CHEBI:29917"/>
        <dbReference type="ChEBI" id="CHEBI:35235"/>
        <dbReference type="ChEBI" id="CHEBI:57972"/>
        <dbReference type="ChEBI" id="CHEBI:64428"/>
        <dbReference type="EC" id="2.8.1.7"/>
    </reaction>
</comment>
<evidence type="ECO:0000256" key="4">
    <source>
        <dbReference type="ARBA" id="ARBA00010447"/>
    </source>
</evidence>
<feature type="domain" description="Aminotransferase class V" evidence="12">
    <location>
        <begin position="24"/>
        <end position="394"/>
    </location>
</feature>
<dbReference type="GO" id="GO:0031071">
    <property type="term" value="F:cysteine desulfurase activity"/>
    <property type="evidence" value="ECO:0007669"/>
    <property type="project" value="UniProtKB-UniRule"/>
</dbReference>
<dbReference type="PROSITE" id="PS00595">
    <property type="entry name" value="AA_TRANSFER_CLASS_5"/>
    <property type="match status" value="1"/>
</dbReference>
<dbReference type="NCBIfam" id="TIGR01979">
    <property type="entry name" value="sufS"/>
    <property type="match status" value="1"/>
</dbReference>
<evidence type="ECO:0000256" key="2">
    <source>
        <dbReference type="ARBA" id="ARBA00002824"/>
    </source>
</evidence>
<dbReference type="PANTHER" id="PTHR43586:SF8">
    <property type="entry name" value="CYSTEINE DESULFURASE 1, CHLOROPLASTIC"/>
    <property type="match status" value="1"/>
</dbReference>
<comment type="cofactor">
    <cofactor evidence="1 10">
        <name>pyridoxal 5'-phosphate</name>
        <dbReference type="ChEBI" id="CHEBI:597326"/>
    </cofactor>
</comment>
<dbReference type="Gene3D" id="3.90.1150.10">
    <property type="entry name" value="Aspartate Aminotransferase, domain 1"/>
    <property type="match status" value="1"/>
</dbReference>
<keyword evidence="14" id="KW-1185">Reference proteome</keyword>
<sequence length="406" mass="43863">MYDVAKVRADFPILSRQVNGKPLIYLDNGASAQKPQVVIDAITQAYSMEYANVHRGLHYLSNLATEKYEAVRGTIARFLNAGDAEEIVFTSGSTEGLNLVSYAWAAPRLQPGDEIVLSVMEHHANIVPWHFLRERQGVVLKWVECDQTGALDPQAVIDAIGPKTRLVAITQMSNVTGTVVDVAAICRAARDRGVPVCVDGSQGAVHMPVDVQALGCDFYAITGHKLYGPSGSGAIYIRKERMAEMRPFIGGGDMIREVSKDTVIYADPPMKFEAGTPGIVQQIGLGVALNYLMGLGMANIAAHERAIGDYAHSRLSGLNWLNVQGNAPGKGAIFSFTLEGPAHAHDISTVLDKRGIAVRAGTHCAMPLMSHFGVNATCRASFGLYNTTEEVDALISALEFCRELFF</sequence>
<dbReference type="Pfam" id="PF00266">
    <property type="entry name" value="Aminotran_5"/>
    <property type="match status" value="1"/>
</dbReference>
<evidence type="ECO:0000256" key="9">
    <source>
        <dbReference type="ARBA" id="ARBA00050776"/>
    </source>
</evidence>
<dbReference type="SUPFAM" id="SSF53383">
    <property type="entry name" value="PLP-dependent transferases"/>
    <property type="match status" value="1"/>
</dbReference>